<evidence type="ECO:0000256" key="1">
    <source>
        <dbReference type="SAM" id="Phobius"/>
    </source>
</evidence>
<proteinExistence type="predicted"/>
<protein>
    <submittedName>
        <fullName evidence="2">Uncharacterized protein</fullName>
    </submittedName>
</protein>
<keyword evidence="1" id="KW-1133">Transmembrane helix</keyword>
<evidence type="ECO:0000313" key="3">
    <source>
        <dbReference type="Proteomes" id="UP000441754"/>
    </source>
</evidence>
<comment type="caution">
    <text evidence="2">The sequence shown here is derived from an EMBL/GenBank/DDBJ whole genome shotgun (WGS) entry which is preliminary data.</text>
</comment>
<dbReference type="AlphaFoldDB" id="A0A7K0EIW6"/>
<evidence type="ECO:0000313" key="2">
    <source>
        <dbReference type="EMBL" id="MRS61789.1"/>
    </source>
</evidence>
<feature type="transmembrane region" description="Helical" evidence="1">
    <location>
        <begin position="32"/>
        <end position="50"/>
    </location>
</feature>
<keyword evidence="1" id="KW-0472">Membrane</keyword>
<organism evidence="2 3">
    <name type="scientific">Larkinella terrae</name>
    <dbReference type="NCBI Taxonomy" id="2025311"/>
    <lineage>
        <taxon>Bacteria</taxon>
        <taxon>Pseudomonadati</taxon>
        <taxon>Bacteroidota</taxon>
        <taxon>Cytophagia</taxon>
        <taxon>Cytophagales</taxon>
        <taxon>Spirosomataceae</taxon>
        <taxon>Larkinella</taxon>
    </lineage>
</organism>
<name>A0A7K0EIW6_9BACT</name>
<accession>A0A7K0EIW6</accession>
<gene>
    <name evidence="2" type="ORF">GJJ30_10865</name>
</gene>
<dbReference type="EMBL" id="WJXZ01000006">
    <property type="protein sequence ID" value="MRS61789.1"/>
    <property type="molecule type" value="Genomic_DNA"/>
</dbReference>
<dbReference type="Proteomes" id="UP000441754">
    <property type="component" value="Unassembled WGS sequence"/>
</dbReference>
<sequence length="82" mass="9140">MESFIILAVGWLIGAFFCGLIGKNRECGFGEPFLLSFFLSPFIGAVDALASKRLEDIAFQKRTIELLKQIAEQTKPTVIDEE</sequence>
<keyword evidence="1" id="KW-0812">Transmembrane</keyword>
<dbReference type="RefSeq" id="WP_154175181.1">
    <property type="nucleotide sequence ID" value="NZ_WJXZ01000006.1"/>
</dbReference>
<reference evidence="2 3" key="1">
    <citation type="journal article" date="2018" name="Antonie Van Leeuwenhoek">
        <title>Larkinella terrae sp. nov., isolated from soil on Jeju Island, South Korea.</title>
        <authorList>
            <person name="Ten L.N."/>
            <person name="Jeon J."/>
            <person name="Park S.J."/>
            <person name="Park S."/>
            <person name="Lee S.Y."/>
            <person name="Kim M.K."/>
            <person name="Jung H.Y."/>
        </authorList>
    </citation>
    <scope>NUCLEOTIDE SEQUENCE [LARGE SCALE GENOMIC DNA]</scope>
    <source>
        <strain evidence="2 3">KCTC 52001</strain>
    </source>
</reference>
<keyword evidence="3" id="KW-1185">Reference proteome</keyword>